<accession>A0ABW5CH53</accession>
<feature type="transmembrane region" description="Helical" evidence="6">
    <location>
        <begin position="12"/>
        <end position="30"/>
    </location>
</feature>
<keyword evidence="3 6" id="KW-0812">Transmembrane</keyword>
<dbReference type="InterPro" id="IPR005495">
    <property type="entry name" value="LptG/LptF_permease"/>
</dbReference>
<sequence length="395" mass="42436">MTLIERYIFGRALLYSLSSLAALVTVVWIVQVLQRIDFVRTSASAAGDIFWIALMLMPDLMAGVLPFAVVIGAVQALNALNADSERAVIAAAGASRMAVANPILLLGLLGGLLVLFNSHVVGPAASSAFQNGLRTINADAISLFLRPGRFETIQDGLVVGIEEARGRQIEGLFLSDTRDPAIDVQYFARQAQIVEQGAQSFLILQNGQLHRRTQSDGAVSVIEFQAYAFDLATLRPMSSGDWVRMSERSTAELLRPDPSDPTLQQNPARFSEEITARRTDWLYPIAFSFWAVVVAGRAQTHRQGTGAAMPIGLGAALIAKGGGFLSLSLISGDVRLAPLAYLVPAGFFAISAVIFHFDVSIVESRPVQGFVRALEAGRNAIGRLLPGYVRGGERA</sequence>
<dbReference type="EMBL" id="JBHUIJ010000002">
    <property type="protein sequence ID" value="MFD2236066.1"/>
    <property type="molecule type" value="Genomic_DNA"/>
</dbReference>
<keyword evidence="4 6" id="KW-1133">Transmembrane helix</keyword>
<name>A0ABW5CH53_9HYPH</name>
<dbReference type="PANTHER" id="PTHR33529">
    <property type="entry name" value="SLR0882 PROTEIN-RELATED"/>
    <property type="match status" value="1"/>
</dbReference>
<evidence type="ECO:0000256" key="1">
    <source>
        <dbReference type="ARBA" id="ARBA00004651"/>
    </source>
</evidence>
<evidence type="ECO:0000256" key="6">
    <source>
        <dbReference type="SAM" id="Phobius"/>
    </source>
</evidence>
<evidence type="ECO:0000256" key="3">
    <source>
        <dbReference type="ARBA" id="ARBA00022692"/>
    </source>
</evidence>
<keyword evidence="8" id="KW-1185">Reference proteome</keyword>
<proteinExistence type="predicted"/>
<keyword evidence="5 6" id="KW-0472">Membrane</keyword>
<keyword evidence="2" id="KW-1003">Cell membrane</keyword>
<evidence type="ECO:0000313" key="7">
    <source>
        <dbReference type="EMBL" id="MFD2236066.1"/>
    </source>
</evidence>
<comment type="caution">
    <text evidence="7">The sequence shown here is derived from an EMBL/GenBank/DDBJ whole genome shotgun (WGS) entry which is preliminary data.</text>
</comment>
<evidence type="ECO:0000256" key="2">
    <source>
        <dbReference type="ARBA" id="ARBA00022475"/>
    </source>
</evidence>
<gene>
    <name evidence="7" type="ORF">ACFSKQ_01135</name>
</gene>
<reference evidence="8" key="1">
    <citation type="journal article" date="2019" name="Int. J. Syst. Evol. Microbiol.">
        <title>The Global Catalogue of Microorganisms (GCM) 10K type strain sequencing project: providing services to taxonomists for standard genome sequencing and annotation.</title>
        <authorList>
            <consortium name="The Broad Institute Genomics Platform"/>
            <consortium name="The Broad Institute Genome Sequencing Center for Infectious Disease"/>
            <person name="Wu L."/>
            <person name="Ma J."/>
        </authorList>
    </citation>
    <scope>NUCLEOTIDE SEQUENCE [LARGE SCALE GENOMIC DNA]</scope>
    <source>
        <strain evidence="8">ZS-35-S2</strain>
    </source>
</reference>
<dbReference type="Proteomes" id="UP001597371">
    <property type="component" value="Unassembled WGS sequence"/>
</dbReference>
<comment type="subcellular location">
    <subcellularLocation>
        <location evidence="1">Cell membrane</location>
        <topology evidence="1">Multi-pass membrane protein</topology>
    </subcellularLocation>
</comment>
<dbReference type="RefSeq" id="WP_209736002.1">
    <property type="nucleotide sequence ID" value="NZ_CP072611.1"/>
</dbReference>
<dbReference type="Pfam" id="PF03739">
    <property type="entry name" value="LptF_LptG"/>
    <property type="match status" value="1"/>
</dbReference>
<feature type="transmembrane region" description="Helical" evidence="6">
    <location>
        <begin position="310"/>
        <end position="330"/>
    </location>
</feature>
<feature type="transmembrane region" description="Helical" evidence="6">
    <location>
        <begin position="336"/>
        <end position="357"/>
    </location>
</feature>
<dbReference type="PANTHER" id="PTHR33529:SF6">
    <property type="entry name" value="YJGP_YJGQ FAMILY PERMEASE"/>
    <property type="match status" value="1"/>
</dbReference>
<protein>
    <submittedName>
        <fullName evidence="7">LptF/LptG family permease</fullName>
    </submittedName>
</protein>
<evidence type="ECO:0000313" key="8">
    <source>
        <dbReference type="Proteomes" id="UP001597371"/>
    </source>
</evidence>
<feature type="transmembrane region" description="Helical" evidence="6">
    <location>
        <begin position="281"/>
        <end position="298"/>
    </location>
</feature>
<evidence type="ECO:0000256" key="5">
    <source>
        <dbReference type="ARBA" id="ARBA00023136"/>
    </source>
</evidence>
<evidence type="ECO:0000256" key="4">
    <source>
        <dbReference type="ARBA" id="ARBA00022989"/>
    </source>
</evidence>
<feature type="transmembrane region" description="Helical" evidence="6">
    <location>
        <begin position="50"/>
        <end position="77"/>
    </location>
</feature>
<organism evidence="7 8">
    <name type="scientific">Aureimonas populi</name>
    <dbReference type="NCBI Taxonomy" id="1701758"/>
    <lineage>
        <taxon>Bacteria</taxon>
        <taxon>Pseudomonadati</taxon>
        <taxon>Pseudomonadota</taxon>
        <taxon>Alphaproteobacteria</taxon>
        <taxon>Hyphomicrobiales</taxon>
        <taxon>Aurantimonadaceae</taxon>
        <taxon>Aureimonas</taxon>
    </lineage>
</organism>
<feature type="transmembrane region" description="Helical" evidence="6">
    <location>
        <begin position="98"/>
        <end position="116"/>
    </location>
</feature>